<evidence type="ECO:0000313" key="11">
    <source>
        <dbReference type="EMBL" id="PWL07705.1"/>
    </source>
</evidence>
<evidence type="ECO:0000256" key="9">
    <source>
        <dbReference type="HAMAP-Rule" id="MF_01818"/>
    </source>
</evidence>
<feature type="active site" description="Proton acceptor" evidence="9">
    <location>
        <position position="65"/>
    </location>
</feature>
<dbReference type="NCBIfam" id="NF000801">
    <property type="entry name" value="PRK00055.1-3"/>
    <property type="match status" value="1"/>
</dbReference>
<comment type="function">
    <text evidence="9">Zinc phosphodiesterase, which displays some tRNA 3'-processing endonuclease activity. Probably involved in tRNA maturation, by removing a 3'-trailer from precursor tRNA.</text>
</comment>
<keyword evidence="3 9" id="KW-0819">tRNA processing</keyword>
<evidence type="ECO:0000256" key="4">
    <source>
        <dbReference type="ARBA" id="ARBA00022722"/>
    </source>
</evidence>
<evidence type="ECO:0000256" key="8">
    <source>
        <dbReference type="ARBA" id="ARBA00022833"/>
    </source>
</evidence>
<dbReference type="SMART" id="SM00849">
    <property type="entry name" value="Lactamase_B"/>
    <property type="match status" value="1"/>
</dbReference>
<feature type="binding site" evidence="9">
    <location>
        <position position="65"/>
    </location>
    <ligand>
        <name>Zn(2+)</name>
        <dbReference type="ChEBI" id="CHEBI:29105"/>
        <label>2</label>
        <note>catalytic</note>
    </ligand>
</feature>
<evidence type="ECO:0000256" key="7">
    <source>
        <dbReference type="ARBA" id="ARBA00022801"/>
    </source>
</evidence>
<protein>
    <recommendedName>
        <fullName evidence="9">Ribonuclease Z</fullName>
        <shortName evidence="9">RNase Z</shortName>
        <ecNumber evidence="9">3.1.26.11</ecNumber>
    </recommendedName>
    <alternativeName>
        <fullName evidence="9">tRNA 3 endonuclease</fullName>
    </alternativeName>
    <alternativeName>
        <fullName evidence="9">tRNase Z</fullName>
    </alternativeName>
</protein>
<dbReference type="GO" id="GO:0042781">
    <property type="term" value="F:3'-tRNA processing endoribonuclease activity"/>
    <property type="evidence" value="ECO:0007669"/>
    <property type="project" value="UniProtKB-UniRule"/>
</dbReference>
<dbReference type="GO" id="GO:0042802">
    <property type="term" value="F:identical protein binding"/>
    <property type="evidence" value="ECO:0007669"/>
    <property type="project" value="UniProtKB-ARBA"/>
</dbReference>
<comment type="cofactor">
    <cofactor evidence="9">
        <name>Zn(2+)</name>
        <dbReference type="ChEBI" id="CHEBI:29105"/>
    </cofactor>
    <text evidence="9">Binds 2 Zn(2+) ions.</text>
</comment>
<proteinExistence type="inferred from homology"/>
<gene>
    <name evidence="9 11" type="primary">rnz</name>
    <name evidence="11" type="ORF">MSCUN_14580</name>
</gene>
<dbReference type="AlphaFoldDB" id="A0A2V2BPT4"/>
<dbReference type="InterPro" id="IPR036866">
    <property type="entry name" value="RibonucZ/Hydroxyglut_hydro"/>
</dbReference>
<keyword evidence="5 9" id="KW-0479">Metal-binding</keyword>
<dbReference type="Gene3D" id="3.60.15.10">
    <property type="entry name" value="Ribonuclease Z/Hydroxyacylglutathione hydrolase-like"/>
    <property type="match status" value="1"/>
</dbReference>
<feature type="binding site" evidence="9">
    <location>
        <position position="63"/>
    </location>
    <ligand>
        <name>Zn(2+)</name>
        <dbReference type="ChEBI" id="CHEBI:29105"/>
        <label>1</label>
        <note>catalytic</note>
    </ligand>
</feature>
<comment type="catalytic activity">
    <reaction evidence="1 9">
        <text>Endonucleolytic cleavage of RNA, removing extra 3' nucleotides from tRNA precursor, generating 3' termini of tRNAs. A 3'-hydroxy group is left at the tRNA terminus and a 5'-phosphoryl group is left at the trailer molecule.</text>
        <dbReference type="EC" id="3.1.26.11"/>
    </reaction>
</comment>
<keyword evidence="8 9" id="KW-0862">Zinc</keyword>
<dbReference type="NCBIfam" id="TIGR02651">
    <property type="entry name" value="RNase_Z"/>
    <property type="match status" value="1"/>
</dbReference>
<feature type="binding site" evidence="9">
    <location>
        <position position="210"/>
    </location>
    <ligand>
        <name>Zn(2+)</name>
        <dbReference type="ChEBI" id="CHEBI:29105"/>
        <label>2</label>
        <note>catalytic</note>
    </ligand>
</feature>
<feature type="binding site" evidence="9">
    <location>
        <position position="61"/>
    </location>
    <ligand>
        <name>Zn(2+)</name>
        <dbReference type="ChEBI" id="CHEBI:29105"/>
        <label>1</label>
        <note>catalytic</note>
    </ligand>
</feature>
<evidence type="ECO:0000256" key="6">
    <source>
        <dbReference type="ARBA" id="ARBA00022759"/>
    </source>
</evidence>
<reference evidence="11 12" key="1">
    <citation type="submission" date="2016-04" db="EMBL/GenBank/DDBJ databases">
        <title>Genome sequence of Methanosphaera cuniculi DSM 4103.</title>
        <authorList>
            <person name="Poehlein A."/>
            <person name="Seedorf H."/>
            <person name="Daniel R."/>
        </authorList>
    </citation>
    <scope>NUCLEOTIDE SEQUENCE [LARGE SCALE GENOMIC DNA]</scope>
    <source>
        <strain evidence="11 12">DSM 4103</strain>
    </source>
</reference>
<dbReference type="HAMAP" id="MF_01818">
    <property type="entry name" value="RNase_Z_BN"/>
    <property type="match status" value="1"/>
</dbReference>
<dbReference type="EC" id="3.1.26.11" evidence="9"/>
<comment type="similarity">
    <text evidence="9">Belongs to the RNase Z family.</text>
</comment>
<feature type="binding site" evidence="9">
    <location>
        <position position="210"/>
    </location>
    <ligand>
        <name>Zn(2+)</name>
        <dbReference type="ChEBI" id="CHEBI:29105"/>
        <label>1</label>
        <note>catalytic</note>
    </ligand>
</feature>
<evidence type="ECO:0000256" key="2">
    <source>
        <dbReference type="ARBA" id="ARBA00011738"/>
    </source>
</evidence>
<keyword evidence="4 9" id="KW-0540">Nuclease</keyword>
<comment type="caution">
    <text evidence="11">The sequence shown here is derived from an EMBL/GenBank/DDBJ whole genome shotgun (WGS) entry which is preliminary data.</text>
</comment>
<keyword evidence="7 9" id="KW-0378">Hydrolase</keyword>
<feature type="binding site" evidence="9">
    <location>
        <position position="66"/>
    </location>
    <ligand>
        <name>Zn(2+)</name>
        <dbReference type="ChEBI" id="CHEBI:29105"/>
        <label>2</label>
        <note>catalytic</note>
    </ligand>
</feature>
<dbReference type="InterPro" id="IPR013471">
    <property type="entry name" value="RNase_Z/BN"/>
</dbReference>
<dbReference type="Proteomes" id="UP000246004">
    <property type="component" value="Unassembled WGS sequence"/>
</dbReference>
<dbReference type="EMBL" id="LWMS01000045">
    <property type="protein sequence ID" value="PWL07705.1"/>
    <property type="molecule type" value="Genomic_DNA"/>
</dbReference>
<sequence>MIELTFLGTASAIPTRDRNHTSIVIKVSDRMILFDCGEATQKQIMKAEISPMKIDDIYITHLHGDHILGLPGIIQSLAFRGRTRPLNIYGPKPIAQLIENIKHFGYSTIGYDIIVHEITSDECILYEQKDFRIYAKRMKHTVPDYAYKIEEIRQPKFLREKAIELGIKPGSLFGKLQDGQSITLDDGTIITPDMVTGPPREGVKLVFSGDTIPTDEMIDFADGVDVLIHEATFTKDMRDKALENGHTVAYDAASIAKKANVEQLILTHLSNRFTDSKPLEDEAQEVFENSTYANDFMMVSIENKKPVNIKR</sequence>
<dbReference type="Pfam" id="PF12706">
    <property type="entry name" value="Lactamase_B_2"/>
    <property type="match status" value="1"/>
</dbReference>
<feature type="domain" description="Metallo-beta-lactamase" evidence="10">
    <location>
        <begin position="19"/>
        <end position="246"/>
    </location>
</feature>
<organism evidence="11 12">
    <name type="scientific">Methanosphaera cuniculi</name>
    <dbReference type="NCBI Taxonomy" id="1077256"/>
    <lineage>
        <taxon>Archaea</taxon>
        <taxon>Methanobacteriati</taxon>
        <taxon>Methanobacteriota</taxon>
        <taxon>Methanomada group</taxon>
        <taxon>Methanobacteria</taxon>
        <taxon>Methanobacteriales</taxon>
        <taxon>Methanobacteriaceae</taxon>
        <taxon>Methanosphaera</taxon>
    </lineage>
</organism>
<dbReference type="PANTHER" id="PTHR46018:SF2">
    <property type="entry name" value="ZINC PHOSPHODIESTERASE ELAC PROTEIN 1"/>
    <property type="match status" value="1"/>
</dbReference>
<feature type="binding site" evidence="9">
    <location>
        <position position="268"/>
    </location>
    <ligand>
        <name>Zn(2+)</name>
        <dbReference type="ChEBI" id="CHEBI:29105"/>
        <label>2</label>
        <note>catalytic</note>
    </ligand>
</feature>
<dbReference type="CDD" id="cd07717">
    <property type="entry name" value="RNaseZ_ZiPD-like_MBL-fold"/>
    <property type="match status" value="1"/>
</dbReference>
<feature type="binding site" evidence="9">
    <location>
        <position position="140"/>
    </location>
    <ligand>
        <name>Zn(2+)</name>
        <dbReference type="ChEBI" id="CHEBI:29105"/>
        <label>1</label>
        <note>catalytic</note>
    </ligand>
</feature>
<dbReference type="FunFam" id="3.60.15.10:FF:000002">
    <property type="entry name" value="Ribonuclease Z"/>
    <property type="match status" value="1"/>
</dbReference>
<evidence type="ECO:0000313" key="12">
    <source>
        <dbReference type="Proteomes" id="UP000246004"/>
    </source>
</evidence>
<name>A0A2V2BPT4_9EURY</name>
<dbReference type="InterPro" id="IPR001279">
    <property type="entry name" value="Metallo-B-lactamas"/>
</dbReference>
<evidence type="ECO:0000256" key="3">
    <source>
        <dbReference type="ARBA" id="ARBA00022694"/>
    </source>
</evidence>
<dbReference type="GO" id="GO:0008270">
    <property type="term" value="F:zinc ion binding"/>
    <property type="evidence" value="ECO:0007669"/>
    <property type="project" value="UniProtKB-UniRule"/>
</dbReference>
<dbReference type="Pfam" id="PF23023">
    <property type="entry name" value="Anti-Pycsar_Apyc1"/>
    <property type="match status" value="1"/>
</dbReference>
<accession>A0A2V2BPT4</accession>
<evidence type="ECO:0000256" key="5">
    <source>
        <dbReference type="ARBA" id="ARBA00022723"/>
    </source>
</evidence>
<evidence type="ECO:0000259" key="10">
    <source>
        <dbReference type="SMART" id="SM00849"/>
    </source>
</evidence>
<keyword evidence="6 9" id="KW-0255">Endonuclease</keyword>
<dbReference type="PANTHER" id="PTHR46018">
    <property type="entry name" value="ZINC PHOSPHODIESTERASE ELAC PROTEIN 1"/>
    <property type="match status" value="1"/>
</dbReference>
<dbReference type="SUPFAM" id="SSF56281">
    <property type="entry name" value="Metallo-hydrolase/oxidoreductase"/>
    <property type="match status" value="1"/>
</dbReference>
<evidence type="ECO:0000256" key="1">
    <source>
        <dbReference type="ARBA" id="ARBA00000402"/>
    </source>
</evidence>
<comment type="subunit">
    <text evidence="2 9">Homodimer.</text>
</comment>